<evidence type="ECO:0000256" key="1">
    <source>
        <dbReference type="SAM" id="MobiDB-lite"/>
    </source>
</evidence>
<protein>
    <submittedName>
        <fullName evidence="2">Uncharacterized protein</fullName>
    </submittedName>
</protein>
<dbReference type="EMBL" id="JXZB01000001">
    <property type="protein sequence ID" value="KIQ66336.1"/>
    <property type="molecule type" value="Genomic_DNA"/>
</dbReference>
<feature type="compositionally biased region" description="Low complexity" evidence="1">
    <location>
        <begin position="22"/>
        <end position="33"/>
    </location>
</feature>
<evidence type="ECO:0000313" key="2">
    <source>
        <dbReference type="EMBL" id="KIQ66336.1"/>
    </source>
</evidence>
<proteinExistence type="predicted"/>
<accession>A0A0D0P3Z4</accession>
<evidence type="ECO:0000313" key="3">
    <source>
        <dbReference type="Proteomes" id="UP000032066"/>
    </source>
</evidence>
<keyword evidence="3" id="KW-1185">Reference proteome</keyword>
<organism evidence="2 3">
    <name type="scientific">Kitasatospora griseola</name>
    <name type="common">Streptomyces griseolosporeus</name>
    <dbReference type="NCBI Taxonomy" id="2064"/>
    <lineage>
        <taxon>Bacteria</taxon>
        <taxon>Bacillati</taxon>
        <taxon>Actinomycetota</taxon>
        <taxon>Actinomycetes</taxon>
        <taxon>Kitasatosporales</taxon>
        <taxon>Streptomycetaceae</taxon>
        <taxon>Kitasatospora</taxon>
    </lineage>
</organism>
<dbReference type="Proteomes" id="UP000032066">
    <property type="component" value="Unassembled WGS sequence"/>
</dbReference>
<reference evidence="2 3" key="1">
    <citation type="submission" date="2015-02" db="EMBL/GenBank/DDBJ databases">
        <title>Draft genome sequence of Kitasatospora griseola MF730-N6, a bafilomycin, terpentecin and satosporin producer.</title>
        <authorList>
            <person name="Arens J.C."/>
            <person name="Haltli B."/>
            <person name="Kerr R.G."/>
        </authorList>
    </citation>
    <scope>NUCLEOTIDE SEQUENCE [LARGE SCALE GENOMIC DNA]</scope>
    <source>
        <strain evidence="2 3">MF730-N6</strain>
    </source>
</reference>
<dbReference type="AlphaFoldDB" id="A0A0D0P3Z4"/>
<feature type="compositionally biased region" description="Basic residues" evidence="1">
    <location>
        <begin position="1"/>
        <end position="11"/>
    </location>
</feature>
<name>A0A0D0P3Z4_KITGR</name>
<feature type="region of interest" description="Disordered" evidence="1">
    <location>
        <begin position="1"/>
        <end position="79"/>
    </location>
</feature>
<comment type="caution">
    <text evidence="2">The sequence shown here is derived from an EMBL/GenBank/DDBJ whole genome shotgun (WGS) entry which is preliminary data.</text>
</comment>
<sequence length="79" mass="8146">MSVPVHGRRARPGSTHRGDTLQPSPQRPSRAPPGSTTTPHGVARHRRSRQPGCGSGTGWCRSVGGDSGLPVGCERPAGA</sequence>
<gene>
    <name evidence="2" type="ORF">TR51_01465</name>
</gene>